<evidence type="ECO:0000256" key="1">
    <source>
        <dbReference type="SAM" id="MobiDB-lite"/>
    </source>
</evidence>
<dbReference type="PANTHER" id="PTHR30015">
    <property type="entry name" value="MRR RESTRICTION SYSTEM PROTEIN"/>
    <property type="match status" value="1"/>
</dbReference>
<comment type="caution">
    <text evidence="3">The sequence shown here is derived from an EMBL/GenBank/DDBJ whole genome shotgun (WGS) entry which is preliminary data.</text>
</comment>
<dbReference type="InterPro" id="IPR007560">
    <property type="entry name" value="Restrct_endonuc_IV_Mrr"/>
</dbReference>
<accession>A0A937UJE8</accession>
<evidence type="ECO:0000313" key="3">
    <source>
        <dbReference type="EMBL" id="MBL7625724.1"/>
    </source>
</evidence>
<dbReference type="SUPFAM" id="SSF52980">
    <property type="entry name" value="Restriction endonuclease-like"/>
    <property type="match status" value="1"/>
</dbReference>
<dbReference type="Pfam" id="PF04471">
    <property type="entry name" value="Mrr_cat"/>
    <property type="match status" value="1"/>
</dbReference>
<dbReference type="Gene3D" id="3.40.1350.10">
    <property type="match status" value="1"/>
</dbReference>
<name>A0A937UJE8_9ACTN</name>
<protein>
    <submittedName>
        <fullName evidence="3">Restriction endonuclease</fullName>
    </submittedName>
</protein>
<dbReference type="GO" id="GO:0015666">
    <property type="term" value="F:restriction endodeoxyribonuclease activity"/>
    <property type="evidence" value="ECO:0007669"/>
    <property type="project" value="TreeGrafter"/>
</dbReference>
<dbReference type="PANTHER" id="PTHR30015:SF7">
    <property type="entry name" value="TYPE IV METHYL-DIRECTED RESTRICTION ENZYME ECOKMRR"/>
    <property type="match status" value="1"/>
</dbReference>
<dbReference type="RefSeq" id="WP_203031638.1">
    <property type="nucleotide sequence ID" value="NZ_JAEACQ010000032.1"/>
</dbReference>
<feature type="compositionally biased region" description="Low complexity" evidence="1">
    <location>
        <begin position="26"/>
        <end position="38"/>
    </location>
</feature>
<dbReference type="GO" id="GO:0003677">
    <property type="term" value="F:DNA binding"/>
    <property type="evidence" value="ECO:0007669"/>
    <property type="project" value="InterPro"/>
</dbReference>
<dbReference type="InterPro" id="IPR011335">
    <property type="entry name" value="Restrct_endonuc-II-like"/>
</dbReference>
<evidence type="ECO:0000259" key="2">
    <source>
        <dbReference type="Pfam" id="PF04471"/>
    </source>
</evidence>
<keyword evidence="3" id="KW-0255">Endonuclease</keyword>
<dbReference type="InterPro" id="IPR011856">
    <property type="entry name" value="tRNA_endonuc-like_dom_sf"/>
</dbReference>
<dbReference type="Proteomes" id="UP000604475">
    <property type="component" value="Unassembled WGS sequence"/>
</dbReference>
<dbReference type="GO" id="GO:0009307">
    <property type="term" value="P:DNA restriction-modification system"/>
    <property type="evidence" value="ECO:0007669"/>
    <property type="project" value="InterPro"/>
</dbReference>
<dbReference type="AlphaFoldDB" id="A0A937UJE8"/>
<feature type="compositionally biased region" description="Pro residues" evidence="1">
    <location>
        <begin position="16"/>
        <end position="25"/>
    </location>
</feature>
<gene>
    <name evidence="3" type="ORF">I7412_00710</name>
</gene>
<dbReference type="EMBL" id="JAEACQ010000032">
    <property type="protein sequence ID" value="MBL7625724.1"/>
    <property type="molecule type" value="Genomic_DNA"/>
</dbReference>
<evidence type="ECO:0000313" key="4">
    <source>
        <dbReference type="Proteomes" id="UP000604475"/>
    </source>
</evidence>
<feature type="region of interest" description="Disordered" evidence="1">
    <location>
        <begin position="1"/>
        <end position="107"/>
    </location>
</feature>
<proteinExistence type="predicted"/>
<feature type="non-terminal residue" evidence="3">
    <location>
        <position position="1"/>
    </location>
</feature>
<reference evidence="3" key="1">
    <citation type="submission" date="2020-12" db="EMBL/GenBank/DDBJ databases">
        <title>Genomic characterization of non-nitrogen-fixing Frankia strains.</title>
        <authorList>
            <person name="Carlos-Shanley C."/>
            <person name="Guerra T."/>
            <person name="Hahn D."/>
        </authorList>
    </citation>
    <scope>NUCLEOTIDE SEQUENCE</scope>
    <source>
        <strain evidence="3">CN6</strain>
    </source>
</reference>
<feature type="domain" description="Restriction endonuclease type IV Mrr" evidence="2">
    <location>
        <begin position="118"/>
        <end position="230"/>
    </location>
</feature>
<keyword evidence="4" id="KW-1185">Reference proteome</keyword>
<keyword evidence="3" id="KW-0540">Nuclease</keyword>
<organism evidence="3 4">
    <name type="scientific">Frankia nepalensis</name>
    <dbReference type="NCBI Taxonomy" id="1836974"/>
    <lineage>
        <taxon>Bacteria</taxon>
        <taxon>Bacillati</taxon>
        <taxon>Actinomycetota</taxon>
        <taxon>Actinomycetes</taxon>
        <taxon>Frankiales</taxon>
        <taxon>Frankiaceae</taxon>
        <taxon>Frankia</taxon>
    </lineage>
</organism>
<keyword evidence="3" id="KW-0378">Hydrolase</keyword>
<sequence>RGGRAPAGGRAAPARPRVPLPPTRPEAPAAPARGVPPTRQFPPYPWGTGGGGGADPHDAPTVIAASPTGAWPAWQRPAGAPGPGSAREADPPSPSTGSRRLHVHPVARAARRPPLDLLAMDPYDFEQLVADLLTKMGYTTQRTGRSGDGGVDVEVRSDDPLASGLIVISVKRLKRTVGAHYVRELAGTVHDRGAIKGILVTTSSFGPSSVQFAAKNRLELVDGSRLRAWLAQYLRLDTV</sequence>
<dbReference type="InterPro" id="IPR052906">
    <property type="entry name" value="Type_IV_Methyl-Rstrct_Enzyme"/>
</dbReference>